<dbReference type="InterPro" id="IPR001525">
    <property type="entry name" value="C5_MeTfrase"/>
</dbReference>
<accession>A0A9N8Z6R7</accession>
<gene>
    <name evidence="7" type="ORF">AGERDE_LOCUS2667</name>
</gene>
<evidence type="ECO:0000256" key="4">
    <source>
        <dbReference type="ARBA" id="ARBA00022691"/>
    </source>
</evidence>
<dbReference type="AlphaFoldDB" id="A0A9N8Z6R7"/>
<protein>
    <recommendedName>
        <fullName evidence="1">DNA (cytosine-5-)-methyltransferase</fullName>
        <ecNumber evidence="1">2.1.1.37</ecNumber>
    </recommendedName>
</protein>
<feature type="domain" description="DUF7893" evidence="6">
    <location>
        <begin position="111"/>
        <end position="198"/>
    </location>
</feature>
<dbReference type="InterPro" id="IPR057215">
    <property type="entry name" value="DUF7893"/>
</dbReference>
<evidence type="ECO:0000313" key="8">
    <source>
        <dbReference type="Proteomes" id="UP000789831"/>
    </source>
</evidence>
<dbReference type="GO" id="GO:0003886">
    <property type="term" value="F:DNA (cytosine-5-)-methyltransferase activity"/>
    <property type="evidence" value="ECO:0007669"/>
    <property type="project" value="UniProtKB-EC"/>
</dbReference>
<dbReference type="GO" id="GO:0044027">
    <property type="term" value="P:negative regulation of gene expression via chromosomal CpG island methylation"/>
    <property type="evidence" value="ECO:0007669"/>
    <property type="project" value="TreeGrafter"/>
</dbReference>
<dbReference type="EC" id="2.1.1.37" evidence="1"/>
<dbReference type="Pfam" id="PF25423">
    <property type="entry name" value="DUF7893"/>
    <property type="match status" value="1"/>
</dbReference>
<dbReference type="OrthoDB" id="5577209at2759"/>
<dbReference type="InterPro" id="IPR018117">
    <property type="entry name" value="C5_DNA_meth_AS"/>
</dbReference>
<keyword evidence="3 5" id="KW-0808">Transferase</keyword>
<comment type="similarity">
    <text evidence="5">Belongs to the class I-like SAM-binding methyltransferase superfamily. C5-methyltransferase family.</text>
</comment>
<dbReference type="EMBL" id="CAJVPL010000230">
    <property type="protein sequence ID" value="CAG8469537.1"/>
    <property type="molecule type" value="Genomic_DNA"/>
</dbReference>
<reference evidence="7" key="1">
    <citation type="submission" date="2021-06" db="EMBL/GenBank/DDBJ databases">
        <authorList>
            <person name="Kallberg Y."/>
            <person name="Tangrot J."/>
            <person name="Rosling A."/>
        </authorList>
    </citation>
    <scope>NUCLEOTIDE SEQUENCE</scope>
    <source>
        <strain evidence="7">MT106</strain>
    </source>
</reference>
<dbReference type="PANTHER" id="PTHR10629">
    <property type="entry name" value="CYTOSINE-SPECIFIC METHYLTRANSFERASE"/>
    <property type="match status" value="1"/>
</dbReference>
<keyword evidence="2 5" id="KW-0489">Methyltransferase</keyword>
<dbReference type="PANTHER" id="PTHR10629:SF52">
    <property type="entry name" value="DNA (CYTOSINE-5)-METHYLTRANSFERASE 1"/>
    <property type="match status" value="1"/>
</dbReference>
<dbReference type="SUPFAM" id="SSF53335">
    <property type="entry name" value="S-adenosyl-L-methionine-dependent methyltransferases"/>
    <property type="match status" value="1"/>
</dbReference>
<evidence type="ECO:0000256" key="2">
    <source>
        <dbReference type="ARBA" id="ARBA00022603"/>
    </source>
</evidence>
<dbReference type="InterPro" id="IPR050390">
    <property type="entry name" value="C5-Methyltransferase"/>
</dbReference>
<evidence type="ECO:0000256" key="5">
    <source>
        <dbReference type="PROSITE-ProRule" id="PRU01016"/>
    </source>
</evidence>
<dbReference type="PROSITE" id="PS00094">
    <property type="entry name" value="C5_MTASE_1"/>
    <property type="match status" value="1"/>
</dbReference>
<evidence type="ECO:0000256" key="1">
    <source>
        <dbReference type="ARBA" id="ARBA00011975"/>
    </source>
</evidence>
<comment type="caution">
    <text evidence="7">The sequence shown here is derived from an EMBL/GenBank/DDBJ whole genome shotgun (WGS) entry which is preliminary data.</text>
</comment>
<proteinExistence type="inferred from homology"/>
<dbReference type="GO" id="GO:0032259">
    <property type="term" value="P:methylation"/>
    <property type="evidence" value="ECO:0007669"/>
    <property type="project" value="UniProtKB-KW"/>
</dbReference>
<dbReference type="InterPro" id="IPR043151">
    <property type="entry name" value="BAH_sf"/>
</dbReference>
<dbReference type="GO" id="GO:0003677">
    <property type="term" value="F:DNA binding"/>
    <property type="evidence" value="ECO:0007669"/>
    <property type="project" value="TreeGrafter"/>
</dbReference>
<dbReference type="Gene3D" id="3.40.50.150">
    <property type="entry name" value="Vaccinia Virus protein VP39"/>
    <property type="match status" value="1"/>
</dbReference>
<dbReference type="InterPro" id="IPR029063">
    <property type="entry name" value="SAM-dependent_MTases_sf"/>
</dbReference>
<organism evidence="7 8">
    <name type="scientific">Ambispora gerdemannii</name>
    <dbReference type="NCBI Taxonomy" id="144530"/>
    <lineage>
        <taxon>Eukaryota</taxon>
        <taxon>Fungi</taxon>
        <taxon>Fungi incertae sedis</taxon>
        <taxon>Mucoromycota</taxon>
        <taxon>Glomeromycotina</taxon>
        <taxon>Glomeromycetes</taxon>
        <taxon>Archaeosporales</taxon>
        <taxon>Ambisporaceae</taxon>
        <taxon>Ambispora</taxon>
    </lineage>
</organism>
<dbReference type="Pfam" id="PF00145">
    <property type="entry name" value="DNA_methylase"/>
    <property type="match status" value="1"/>
</dbReference>
<dbReference type="PRINTS" id="PR00105">
    <property type="entry name" value="C5METTRFRASE"/>
</dbReference>
<feature type="active site" evidence="5">
    <location>
        <position position="616"/>
    </location>
</feature>
<evidence type="ECO:0000259" key="6">
    <source>
        <dbReference type="Pfam" id="PF25423"/>
    </source>
</evidence>
<evidence type="ECO:0000313" key="7">
    <source>
        <dbReference type="EMBL" id="CAG8469537.1"/>
    </source>
</evidence>
<name>A0A9N8Z6R7_9GLOM</name>
<dbReference type="PROSITE" id="PS51679">
    <property type="entry name" value="SAM_MT_C5"/>
    <property type="match status" value="1"/>
</dbReference>
<dbReference type="Gene3D" id="2.30.30.490">
    <property type="match status" value="2"/>
</dbReference>
<dbReference type="GO" id="GO:0005634">
    <property type="term" value="C:nucleus"/>
    <property type="evidence" value="ECO:0007669"/>
    <property type="project" value="TreeGrafter"/>
</dbReference>
<dbReference type="Proteomes" id="UP000789831">
    <property type="component" value="Unassembled WGS sequence"/>
</dbReference>
<keyword evidence="8" id="KW-1185">Reference proteome</keyword>
<sequence>MNEQQLIEDYAPKKDFELTEFVIYNEHGDLTNIYDLQETNRTTTLFWDAVISIPREDNQVFVKEARFDEISIQYRDDSHNVRILLRSTLDKNVWYWLFSAAKIYDSLYNAFLWKAIFAKHIFSWADVRADILLMDFKENFYEWVTEKWNHDKEFRWWLSWMQGKTDFRGVVNTCGHFLHNQAKNLNAEVLLRLTFFRDIGHAKNQLEEASLKTESQKQHEKTFVTPTVFRWFKDVFPGRLFLVTQNINNQSSQSTQAPPTLDVKNSNEKSEFRILSHNKCTQFIFLEKETVMLDGISFAVGDTVEVYPDEDEADDEPLICILTELKTEGFKLLWLYTRNQTLLKNLDQDSHPQANQELFFTRHGDFLALSEEYLTRLNRLCGCFHVEDEGWYKFVEKYRVGDCVLINPIPEELTKFYTIACVEAFNHQKKSVTLRRFLRFHEVREEKWGGVNELNELLYSEELVFEFKNFDKPIRFCHVEYFNYSDWLAYYPDNRNPLPVNLQYFGAGDHANEQIITRFKPYHQKVSNETKLCGLDLFCGSGSLSRGLEDSGFVECRWAFDKYFEACQTFRQNAKYDNVVVMHESVNKILSDAVKNINKKIPKRGDVEILMAGSPCQGFSTLNRQKGSSKSQVNNSLIASFASFAEYYLPKYLLLENVAPFIKEPVFVKLIACLLEIGYQVKFGLVSGEQIGCPQSRVRTILWGAKQEVVLPDLPPVTHDSGEILRGITKPKYISFPKITIERVIGKLPRIQTGVLWFPSFPDHRINTFYKNYHRDKEIMKIIPKEPKADYFTALERGLIPEELQIVNSTGSPFCQRINKDGVFSTITTNIRFLDSDIIIGQIEDQYKIIGNAVPKTMSFALGIQLGYALTDPFHRSAWGSQME</sequence>
<keyword evidence="4 5" id="KW-0949">S-adenosyl-L-methionine</keyword>
<evidence type="ECO:0000256" key="3">
    <source>
        <dbReference type="ARBA" id="ARBA00022679"/>
    </source>
</evidence>